<name>A0A6N2XZ60_LACRH</name>
<sequence length="51" mass="5792">MTLIPEIDEHACRDDARNLLKKYLWQARIAGRPLTDGKSPTITDMPEIPSI</sequence>
<evidence type="ECO:0000313" key="1">
    <source>
        <dbReference type="EMBL" id="VYT58790.1"/>
    </source>
</evidence>
<dbReference type="EMBL" id="CACRTK010000015">
    <property type="protein sequence ID" value="VYT58790.1"/>
    <property type="molecule type" value="Genomic_DNA"/>
</dbReference>
<gene>
    <name evidence="1" type="ORF">LRLFYP97_00566</name>
</gene>
<dbReference type="AlphaFoldDB" id="A0A6N2XZ60"/>
<accession>A0A6N2XZ60</accession>
<reference evidence="1" key="1">
    <citation type="submission" date="2019-11" db="EMBL/GenBank/DDBJ databases">
        <authorList>
            <person name="Feng L."/>
        </authorList>
    </citation>
    <scope>NUCLEOTIDE SEQUENCE</scope>
    <source>
        <strain evidence="1">LrhamnosusLFYP97</strain>
    </source>
</reference>
<proteinExistence type="predicted"/>
<organism evidence="1">
    <name type="scientific">Lacticaseibacillus rhamnosus</name>
    <name type="common">Lactobacillus rhamnosus</name>
    <dbReference type="NCBI Taxonomy" id="47715"/>
    <lineage>
        <taxon>Bacteria</taxon>
        <taxon>Bacillati</taxon>
        <taxon>Bacillota</taxon>
        <taxon>Bacilli</taxon>
        <taxon>Lactobacillales</taxon>
        <taxon>Lactobacillaceae</taxon>
        <taxon>Lacticaseibacillus</taxon>
    </lineage>
</organism>
<protein>
    <submittedName>
        <fullName evidence="1">Uncharacterized protein</fullName>
    </submittedName>
</protein>